<dbReference type="STRING" id="885272.JonanDRAFT_1337"/>
<dbReference type="OrthoDB" id="2604at2"/>
<feature type="signal peptide" evidence="3">
    <location>
        <begin position="1"/>
        <end position="21"/>
    </location>
</feature>
<dbReference type="GO" id="GO:1990281">
    <property type="term" value="C:efflux pump complex"/>
    <property type="evidence" value="ECO:0007669"/>
    <property type="project" value="TreeGrafter"/>
</dbReference>
<evidence type="ECO:0000313" key="7">
    <source>
        <dbReference type="EMBL" id="EHM13701.1"/>
    </source>
</evidence>
<dbReference type="Gene3D" id="2.40.420.20">
    <property type="match status" value="1"/>
</dbReference>
<comment type="similarity">
    <text evidence="1">Belongs to the membrane fusion protein (MFP) (TC 8.A.1) family.</text>
</comment>
<evidence type="ECO:0000313" key="8">
    <source>
        <dbReference type="Proteomes" id="UP000003806"/>
    </source>
</evidence>
<dbReference type="Gene3D" id="2.40.50.100">
    <property type="match status" value="1"/>
</dbReference>
<dbReference type="InterPro" id="IPR058637">
    <property type="entry name" value="YknX-like_C"/>
</dbReference>
<evidence type="ECO:0000256" key="3">
    <source>
        <dbReference type="SAM" id="SignalP"/>
    </source>
</evidence>
<feature type="domain" description="YknX-like C-terminal permuted SH3-like" evidence="6">
    <location>
        <begin position="302"/>
        <end position="364"/>
    </location>
</feature>
<dbReference type="Pfam" id="PF25989">
    <property type="entry name" value="YknX_C"/>
    <property type="match status" value="1"/>
</dbReference>
<accession>H0UMJ8</accession>
<dbReference type="Pfam" id="PF25917">
    <property type="entry name" value="BSH_RND"/>
    <property type="match status" value="1"/>
</dbReference>
<dbReference type="NCBIfam" id="TIGR01730">
    <property type="entry name" value="RND_mfp"/>
    <property type="match status" value="1"/>
</dbReference>
<name>H0UMJ8_9BACT</name>
<proteinExistence type="inferred from homology"/>
<dbReference type="InterPro" id="IPR006143">
    <property type="entry name" value="RND_pump_MFP"/>
</dbReference>
<dbReference type="PANTHER" id="PTHR30469:SF15">
    <property type="entry name" value="HLYD FAMILY OF SECRETION PROTEINS"/>
    <property type="match status" value="1"/>
</dbReference>
<keyword evidence="2" id="KW-0175">Coiled coil</keyword>
<feature type="coiled-coil region" evidence="2">
    <location>
        <begin position="93"/>
        <end position="127"/>
    </location>
</feature>
<evidence type="ECO:0000259" key="6">
    <source>
        <dbReference type="Pfam" id="PF25989"/>
    </source>
</evidence>
<keyword evidence="3" id="KW-0732">Signal</keyword>
<dbReference type="InterPro" id="IPR058625">
    <property type="entry name" value="MdtA-like_BSH"/>
</dbReference>
<evidence type="ECO:0000256" key="1">
    <source>
        <dbReference type="ARBA" id="ARBA00009477"/>
    </source>
</evidence>
<feature type="chain" id="PRO_5003540898" evidence="3">
    <location>
        <begin position="22"/>
        <end position="370"/>
    </location>
</feature>
<dbReference type="Proteomes" id="UP000003806">
    <property type="component" value="Chromosome"/>
</dbReference>
<dbReference type="GO" id="GO:0015562">
    <property type="term" value="F:efflux transmembrane transporter activity"/>
    <property type="evidence" value="ECO:0007669"/>
    <property type="project" value="TreeGrafter"/>
</dbReference>
<dbReference type="FunFam" id="2.40.30.170:FF:000010">
    <property type="entry name" value="Efflux RND transporter periplasmic adaptor subunit"/>
    <property type="match status" value="1"/>
</dbReference>
<dbReference type="Pfam" id="PF25954">
    <property type="entry name" value="Beta-barrel_RND_2"/>
    <property type="match status" value="1"/>
</dbReference>
<dbReference type="AlphaFoldDB" id="H0UMJ8"/>
<dbReference type="PANTHER" id="PTHR30469">
    <property type="entry name" value="MULTIDRUG RESISTANCE PROTEIN MDTA"/>
    <property type="match status" value="1"/>
</dbReference>
<dbReference type="SUPFAM" id="SSF111369">
    <property type="entry name" value="HlyD-like secretion proteins"/>
    <property type="match status" value="1"/>
</dbReference>
<protein>
    <submittedName>
        <fullName evidence="7">RND family efflux transporter, MFP subunit</fullName>
    </submittedName>
</protein>
<dbReference type="HOGENOM" id="CLU_018816_1_2_0"/>
<reference evidence="7 8" key="1">
    <citation type="submission" date="2011-11" db="EMBL/GenBank/DDBJ databases">
        <title>The Noncontiguous Finished genome of Jonquetella anthropi DSM 22815.</title>
        <authorList>
            <consortium name="US DOE Joint Genome Institute (JGI-PGF)"/>
            <person name="Lucas S."/>
            <person name="Copeland A."/>
            <person name="Lapidus A."/>
            <person name="Glavina del Rio T."/>
            <person name="Dalin E."/>
            <person name="Tice H."/>
            <person name="Bruce D."/>
            <person name="Goodwin L."/>
            <person name="Pitluck S."/>
            <person name="Peters L."/>
            <person name="Mikhailova N."/>
            <person name="Held B."/>
            <person name="Kyrpides N."/>
            <person name="Mavromatis K."/>
            <person name="Ivanova N."/>
            <person name="Markowitz V."/>
            <person name="Cheng J.-F."/>
            <person name="Hugenholtz P."/>
            <person name="Woyke T."/>
            <person name="Wu D."/>
            <person name="Gronow S."/>
            <person name="Wellnitz S."/>
            <person name="Brambilla E."/>
            <person name="Klenk H.-P."/>
            <person name="Eisen J.A."/>
        </authorList>
    </citation>
    <scope>NUCLEOTIDE SEQUENCE [LARGE SCALE GENOMIC DNA]</scope>
    <source>
        <strain evidence="7 8">DSM 22815</strain>
    </source>
</reference>
<evidence type="ECO:0000259" key="4">
    <source>
        <dbReference type="Pfam" id="PF25917"/>
    </source>
</evidence>
<evidence type="ECO:0000259" key="5">
    <source>
        <dbReference type="Pfam" id="PF25954"/>
    </source>
</evidence>
<organism evidence="7 8">
    <name type="scientific">Jonquetella anthropi DSM 22815</name>
    <dbReference type="NCBI Taxonomy" id="885272"/>
    <lineage>
        <taxon>Bacteria</taxon>
        <taxon>Thermotogati</taxon>
        <taxon>Synergistota</taxon>
        <taxon>Synergistia</taxon>
        <taxon>Synergistales</taxon>
        <taxon>Dethiosulfovibrionaceae</taxon>
        <taxon>Jonquetella</taxon>
    </lineage>
</organism>
<feature type="domain" description="CusB-like beta-barrel" evidence="5">
    <location>
        <begin position="217"/>
        <end position="288"/>
    </location>
</feature>
<dbReference type="InterPro" id="IPR058792">
    <property type="entry name" value="Beta-barrel_RND_2"/>
</dbReference>
<dbReference type="Gene3D" id="2.40.30.170">
    <property type="match status" value="1"/>
</dbReference>
<keyword evidence="8" id="KW-1185">Reference proteome</keyword>
<evidence type="ECO:0000256" key="2">
    <source>
        <dbReference type="SAM" id="Coils"/>
    </source>
</evidence>
<feature type="domain" description="Multidrug resistance protein MdtA-like barrel-sandwich hybrid" evidence="4">
    <location>
        <begin position="54"/>
        <end position="198"/>
    </location>
</feature>
<dbReference type="EMBL" id="CM001376">
    <property type="protein sequence ID" value="EHM13701.1"/>
    <property type="molecule type" value="Genomic_DNA"/>
</dbReference>
<sequence length="370" mass="38877">MKCPFLLALLALAAALPSAFAGEPAIVSVTVVSPTGSLQNVIEQNVSLKSRQYVKLAPQIDGQLSVLHVHKGQTVAQGDLLAELDHQESDAALQSAKAAVAAAQARVEQARSQAANAKSELSRYQKLRESGFSTQQELEAKKTAWLSASSSEKAAAAAVTQAQAQLAEQQVRRDKAFLKAPFSGTVLNDFDLAPGATVGKATPVVELSDLTHLKGTLSVPESRRYDIGLGEPVKVKVDALPNDVFSGKIAFISDSVDPNTRTVPVEVHLDATGSASRLRPGMFGRAQIILKSAENAFILLRSALTTDETGTWVIVAADGVAHRKKVSTGMTSGDKVEITSGLEQGDQVITFGGSGLTEGQPVKILSSSSN</sequence>
<dbReference type="Gene3D" id="1.10.287.470">
    <property type="entry name" value="Helix hairpin bin"/>
    <property type="match status" value="1"/>
</dbReference>
<dbReference type="eggNOG" id="COG0845">
    <property type="taxonomic scope" value="Bacteria"/>
</dbReference>
<gene>
    <name evidence="7" type="ORF">JonanDRAFT_1337</name>
</gene>
<dbReference type="RefSeq" id="WP_008523270.1">
    <property type="nucleotide sequence ID" value="NZ_CM001376.1"/>
</dbReference>